<dbReference type="PANTHER" id="PTHR32282">
    <property type="entry name" value="BINDING PROTEIN TRANSPEPTIDASE, PUTATIVE-RELATED"/>
    <property type="match status" value="1"/>
</dbReference>
<dbReference type="InterPro" id="IPR023346">
    <property type="entry name" value="Lysozyme-like_dom_sf"/>
</dbReference>
<dbReference type="EMBL" id="PVTG01000019">
    <property type="protein sequence ID" value="PRY41173.1"/>
    <property type="molecule type" value="Genomic_DNA"/>
</dbReference>
<evidence type="ECO:0000256" key="1">
    <source>
        <dbReference type="ARBA" id="ARBA00007090"/>
    </source>
</evidence>
<evidence type="ECO:0000256" key="3">
    <source>
        <dbReference type="ARBA" id="ARBA00022645"/>
    </source>
</evidence>
<evidence type="ECO:0000256" key="12">
    <source>
        <dbReference type="ARBA" id="ARBA00034000"/>
    </source>
</evidence>
<keyword evidence="9" id="KW-0573">Peptidoglycan synthesis</keyword>
<dbReference type="InterPro" id="IPR036950">
    <property type="entry name" value="PBP_transglycosylase"/>
</dbReference>
<dbReference type="Gene3D" id="3.30.10.20">
    <property type="match status" value="1"/>
</dbReference>
<dbReference type="GO" id="GO:0071555">
    <property type="term" value="P:cell wall organization"/>
    <property type="evidence" value="ECO:0007669"/>
    <property type="project" value="UniProtKB-KW"/>
</dbReference>
<comment type="caution">
    <text evidence="18">The sequence shown here is derived from an EMBL/GenBank/DDBJ whole genome shotgun (WGS) entry which is preliminary data.</text>
</comment>
<feature type="compositionally biased region" description="Pro residues" evidence="14">
    <location>
        <begin position="749"/>
        <end position="814"/>
    </location>
</feature>
<evidence type="ECO:0000313" key="19">
    <source>
        <dbReference type="Proteomes" id="UP000239210"/>
    </source>
</evidence>
<dbReference type="InterPro" id="IPR012338">
    <property type="entry name" value="Beta-lactam/transpept-like"/>
</dbReference>
<keyword evidence="10" id="KW-0511">Multifunctional enzyme</keyword>
<dbReference type="RefSeq" id="WP_106281117.1">
    <property type="nucleotide sequence ID" value="NZ_PVTG01000019.1"/>
</dbReference>
<evidence type="ECO:0000256" key="8">
    <source>
        <dbReference type="ARBA" id="ARBA00022960"/>
    </source>
</evidence>
<accession>A0A2T0T687</accession>
<dbReference type="InterPro" id="IPR001264">
    <property type="entry name" value="Glyco_trans_51"/>
</dbReference>
<comment type="similarity">
    <text evidence="1">In the C-terminal section; belongs to the transpeptidase family.</text>
</comment>
<dbReference type="Gene3D" id="3.40.710.10">
    <property type="entry name" value="DD-peptidase/beta-lactamase superfamily"/>
    <property type="match status" value="1"/>
</dbReference>
<evidence type="ECO:0000256" key="4">
    <source>
        <dbReference type="ARBA" id="ARBA00022670"/>
    </source>
</evidence>
<dbReference type="CDD" id="cd06577">
    <property type="entry name" value="PASTA_pknB"/>
    <property type="match status" value="1"/>
</dbReference>
<feature type="transmembrane region" description="Helical" evidence="15">
    <location>
        <begin position="12"/>
        <end position="34"/>
    </location>
</feature>
<dbReference type="SUPFAM" id="SSF56601">
    <property type="entry name" value="beta-lactamase/transpeptidase-like"/>
    <property type="match status" value="1"/>
</dbReference>
<comment type="catalytic activity">
    <reaction evidence="13">
        <text>[GlcNAc-(1-&gt;4)-Mur2Ac(oyl-L-Ala-gamma-D-Glu-L-Lys-D-Ala-D-Ala)](n)-di-trans,octa-cis-undecaprenyl diphosphate + beta-D-GlcNAc-(1-&gt;4)-Mur2Ac(oyl-L-Ala-gamma-D-Glu-L-Lys-D-Ala-D-Ala)-di-trans,octa-cis-undecaprenyl diphosphate = [GlcNAc-(1-&gt;4)-Mur2Ac(oyl-L-Ala-gamma-D-Glu-L-Lys-D-Ala-D-Ala)](n+1)-di-trans,octa-cis-undecaprenyl diphosphate + di-trans,octa-cis-undecaprenyl diphosphate + H(+)</text>
        <dbReference type="Rhea" id="RHEA:23708"/>
        <dbReference type="Rhea" id="RHEA-COMP:9602"/>
        <dbReference type="Rhea" id="RHEA-COMP:9603"/>
        <dbReference type="ChEBI" id="CHEBI:15378"/>
        <dbReference type="ChEBI" id="CHEBI:58405"/>
        <dbReference type="ChEBI" id="CHEBI:60033"/>
        <dbReference type="ChEBI" id="CHEBI:78435"/>
        <dbReference type="EC" id="2.4.99.28"/>
    </reaction>
</comment>
<evidence type="ECO:0000256" key="10">
    <source>
        <dbReference type="ARBA" id="ARBA00023268"/>
    </source>
</evidence>
<evidence type="ECO:0000256" key="2">
    <source>
        <dbReference type="ARBA" id="ARBA00007739"/>
    </source>
</evidence>
<evidence type="ECO:0000256" key="7">
    <source>
        <dbReference type="ARBA" id="ARBA00022801"/>
    </source>
</evidence>
<name>A0A2T0T687_9ACTN</name>
<keyword evidence="11" id="KW-0961">Cell wall biogenesis/degradation</keyword>
<evidence type="ECO:0000313" key="18">
    <source>
        <dbReference type="EMBL" id="PRY41173.1"/>
    </source>
</evidence>
<evidence type="ECO:0000256" key="14">
    <source>
        <dbReference type="SAM" id="MobiDB-lite"/>
    </source>
</evidence>
<dbReference type="Pfam" id="PF00912">
    <property type="entry name" value="Transgly"/>
    <property type="match status" value="1"/>
</dbReference>
<dbReference type="SUPFAM" id="SSF53955">
    <property type="entry name" value="Lysozyme-like"/>
    <property type="match status" value="1"/>
</dbReference>
<dbReference type="Proteomes" id="UP000239210">
    <property type="component" value="Unassembled WGS sequence"/>
</dbReference>
<keyword evidence="15" id="KW-0472">Membrane</keyword>
<dbReference type="GO" id="GO:0006508">
    <property type="term" value="P:proteolysis"/>
    <property type="evidence" value="ECO:0007669"/>
    <property type="project" value="UniProtKB-KW"/>
</dbReference>
<evidence type="ECO:0000256" key="13">
    <source>
        <dbReference type="ARBA" id="ARBA00049902"/>
    </source>
</evidence>
<feature type="region of interest" description="Disordered" evidence="14">
    <location>
        <begin position="744"/>
        <end position="825"/>
    </location>
</feature>
<feature type="domain" description="Glycosyl transferase family 51" evidence="17">
    <location>
        <begin position="70"/>
        <end position="255"/>
    </location>
</feature>
<dbReference type="InterPro" id="IPR050396">
    <property type="entry name" value="Glycosyltr_51/Transpeptidase"/>
</dbReference>
<dbReference type="GO" id="GO:0009002">
    <property type="term" value="F:serine-type D-Ala-D-Ala carboxypeptidase activity"/>
    <property type="evidence" value="ECO:0007669"/>
    <property type="project" value="UniProtKB-EC"/>
</dbReference>
<keyword evidence="6" id="KW-0808">Transferase</keyword>
<gene>
    <name evidence="18" type="ORF">LY71_11955</name>
</gene>
<organism evidence="18 19">
    <name type="scientific">Geodermatophilus tzadiensis</name>
    <dbReference type="NCBI Taxonomy" id="1137988"/>
    <lineage>
        <taxon>Bacteria</taxon>
        <taxon>Bacillati</taxon>
        <taxon>Actinomycetota</taxon>
        <taxon>Actinomycetes</taxon>
        <taxon>Geodermatophilales</taxon>
        <taxon>Geodermatophilaceae</taxon>
        <taxon>Geodermatophilus</taxon>
    </lineage>
</organism>
<comment type="catalytic activity">
    <reaction evidence="12">
        <text>Preferential cleavage: (Ac)2-L-Lys-D-Ala-|-D-Ala. Also transpeptidation of peptidyl-alanyl moieties that are N-acyl substituents of D-alanine.</text>
        <dbReference type="EC" id="3.4.16.4"/>
    </reaction>
</comment>
<keyword evidence="15" id="KW-0812">Transmembrane</keyword>
<proteinExistence type="inferred from homology"/>
<keyword evidence="15" id="KW-1133">Transmembrane helix</keyword>
<dbReference type="GO" id="GO:0008658">
    <property type="term" value="F:penicillin binding"/>
    <property type="evidence" value="ECO:0007669"/>
    <property type="project" value="InterPro"/>
</dbReference>
<dbReference type="GO" id="GO:0009252">
    <property type="term" value="P:peptidoglycan biosynthetic process"/>
    <property type="evidence" value="ECO:0007669"/>
    <property type="project" value="UniProtKB-KW"/>
</dbReference>
<dbReference type="Gene3D" id="1.10.3810.10">
    <property type="entry name" value="Biosynthetic peptidoglycan transglycosylase-like"/>
    <property type="match status" value="1"/>
</dbReference>
<keyword evidence="7" id="KW-0378">Hydrolase</keyword>
<evidence type="ECO:0000256" key="9">
    <source>
        <dbReference type="ARBA" id="ARBA00022984"/>
    </source>
</evidence>
<sequence length="825" mass="85816">MDRQDSRGYALLRLVATIVVAGALVAGLLIPWIGGPAVAAQQGTGLLGDLPTEFTSDPPAGNTVLLAANGEPITYFYDENRDPVEPGEIAEVMQQAMVAIEDARFYAHRGLDVQGTLRALATNLAAGGVQEGGSTLTQQLVKQTLLQTADTPEERQAATEQTLGRKLREARLALALEDVYGKDEILTRYLNIVYFGSNAYGVQPAARTFFGVDAAALTLPQAALLAGLVQSPTSDDPFTDPDAALARRNEVLSRMAEQGYVTADEAAAASAEPLGLAPAPAPPRGCAQATVGPYVCDFVQRHLTQELGLTQEQLDNGGYVVRTTLDAELQRSGDAAVLETLAVDDSLAGMFTAVEPGTGHLLAMSVNRVFGYDRSDPRQESFNLNTWPSQGSGSTYKVFVAAAALARGYSSYYTLTAPEPYVSRVYSGPCQGRDTDGRYCVRNAGSGYRSTLDLTTALYQSSNTYFLALEDALGSVEEPVRMAEAAGLFQFSPPGLAEEIIEENRGSFTFGAEATSPLALASAYSTFAAGGTRCDVVPVTAVLDQHGEPAVGADGEPLPVGDRCTPEAIPPGVAHTMNQMLRKDVEPGNPGQTGARAYVRGHQIAGKTGTSQDNYSVAFVGYTPEITASVMVLNPKENEDVGGFGGGKGATIWRDAMAPVLEARGSGEFPPADETVQNGNTRPVPGCSGVRGCTAALTDAGFVPQVVRVDGDEPEGTLLGTSPPRGSRAVPGQEVRILVSNGSDYVEPAPEPEPEPAPAPEPDPPAPAPAPGPPTGPPAPEAPPEPEPGPPPAPEPPPAPAEPAPDPGGPPTFPPEGFGGPGGPG</sequence>
<evidence type="ECO:0000256" key="11">
    <source>
        <dbReference type="ARBA" id="ARBA00023316"/>
    </source>
</evidence>
<evidence type="ECO:0000256" key="6">
    <source>
        <dbReference type="ARBA" id="ARBA00022679"/>
    </source>
</evidence>
<reference evidence="18 19" key="1">
    <citation type="submission" date="2018-03" db="EMBL/GenBank/DDBJ databases">
        <title>Genomic Encyclopedia of Archaeal and Bacterial Type Strains, Phase II (KMG-II): from individual species to whole genera.</title>
        <authorList>
            <person name="Goeker M."/>
        </authorList>
    </citation>
    <scope>NUCLEOTIDE SEQUENCE [LARGE SCALE GENOMIC DNA]</scope>
    <source>
        <strain evidence="18 19">DSM 45416</strain>
    </source>
</reference>
<keyword evidence="4" id="KW-0645">Protease</keyword>
<dbReference type="GO" id="GO:0008955">
    <property type="term" value="F:peptidoglycan glycosyltransferase activity"/>
    <property type="evidence" value="ECO:0007669"/>
    <property type="project" value="UniProtKB-EC"/>
</dbReference>
<dbReference type="FunFam" id="1.10.3810.10:FF:000001">
    <property type="entry name" value="Penicillin-binding protein 1A"/>
    <property type="match status" value="1"/>
</dbReference>
<dbReference type="GO" id="GO:0030288">
    <property type="term" value="C:outer membrane-bounded periplasmic space"/>
    <property type="evidence" value="ECO:0007669"/>
    <property type="project" value="TreeGrafter"/>
</dbReference>
<keyword evidence="3 18" id="KW-0121">Carboxypeptidase</keyword>
<protein>
    <submittedName>
        <fullName evidence="18">Membrane peptidoglycan carboxypeptidase</fullName>
    </submittedName>
</protein>
<keyword evidence="8" id="KW-0133">Cell shape</keyword>
<keyword evidence="5" id="KW-0328">Glycosyltransferase</keyword>
<evidence type="ECO:0000256" key="5">
    <source>
        <dbReference type="ARBA" id="ARBA00022676"/>
    </source>
</evidence>
<dbReference type="OrthoDB" id="9766909at2"/>
<evidence type="ECO:0000259" key="16">
    <source>
        <dbReference type="Pfam" id="PF00905"/>
    </source>
</evidence>
<dbReference type="AlphaFoldDB" id="A0A2T0T687"/>
<evidence type="ECO:0000256" key="15">
    <source>
        <dbReference type="SAM" id="Phobius"/>
    </source>
</evidence>
<dbReference type="GO" id="GO:0008360">
    <property type="term" value="P:regulation of cell shape"/>
    <property type="evidence" value="ECO:0007669"/>
    <property type="project" value="UniProtKB-KW"/>
</dbReference>
<dbReference type="InterPro" id="IPR005543">
    <property type="entry name" value="PASTA_dom"/>
</dbReference>
<dbReference type="PANTHER" id="PTHR32282:SF33">
    <property type="entry name" value="PEPTIDOGLYCAN GLYCOSYLTRANSFERASE"/>
    <property type="match status" value="1"/>
</dbReference>
<comment type="similarity">
    <text evidence="2">In the N-terminal section; belongs to the glycosyltransferase 51 family.</text>
</comment>
<evidence type="ECO:0000259" key="17">
    <source>
        <dbReference type="Pfam" id="PF00912"/>
    </source>
</evidence>
<keyword evidence="19" id="KW-1185">Reference proteome</keyword>
<dbReference type="Pfam" id="PF00905">
    <property type="entry name" value="Transpeptidase"/>
    <property type="match status" value="1"/>
</dbReference>
<dbReference type="InterPro" id="IPR001460">
    <property type="entry name" value="PCN-bd_Tpept"/>
</dbReference>
<feature type="domain" description="Penicillin-binding protein transpeptidase" evidence="16">
    <location>
        <begin position="349"/>
        <end position="657"/>
    </location>
</feature>